<name>A0A8J3Q816_9ACTN</name>
<gene>
    <name evidence="1" type="ORF">Rhe02_36480</name>
</gene>
<organism evidence="1 2">
    <name type="scientific">Rhizocola hellebori</name>
    <dbReference type="NCBI Taxonomy" id="1392758"/>
    <lineage>
        <taxon>Bacteria</taxon>
        <taxon>Bacillati</taxon>
        <taxon>Actinomycetota</taxon>
        <taxon>Actinomycetes</taxon>
        <taxon>Micromonosporales</taxon>
        <taxon>Micromonosporaceae</taxon>
        <taxon>Rhizocola</taxon>
    </lineage>
</organism>
<dbReference type="InterPro" id="IPR016181">
    <property type="entry name" value="Acyl_CoA_acyltransferase"/>
</dbReference>
<keyword evidence="2" id="KW-1185">Reference proteome</keyword>
<dbReference type="EMBL" id="BONY01000020">
    <property type="protein sequence ID" value="GIH05581.1"/>
    <property type="molecule type" value="Genomic_DNA"/>
</dbReference>
<protein>
    <submittedName>
        <fullName evidence="1">N-acetyltransferase</fullName>
    </submittedName>
</protein>
<dbReference type="Proteomes" id="UP000612899">
    <property type="component" value="Unassembled WGS sequence"/>
</dbReference>
<proteinExistence type="predicted"/>
<comment type="caution">
    <text evidence="1">The sequence shown here is derived from an EMBL/GenBank/DDBJ whole genome shotgun (WGS) entry which is preliminary data.</text>
</comment>
<dbReference type="Gene3D" id="3.40.630.30">
    <property type="match status" value="1"/>
</dbReference>
<evidence type="ECO:0000313" key="2">
    <source>
        <dbReference type="Proteomes" id="UP000612899"/>
    </source>
</evidence>
<reference evidence="1" key="1">
    <citation type="submission" date="2021-01" db="EMBL/GenBank/DDBJ databases">
        <title>Whole genome shotgun sequence of Rhizocola hellebori NBRC 109834.</title>
        <authorList>
            <person name="Komaki H."/>
            <person name="Tamura T."/>
        </authorList>
    </citation>
    <scope>NUCLEOTIDE SEQUENCE</scope>
    <source>
        <strain evidence="1">NBRC 109834</strain>
    </source>
</reference>
<dbReference type="AlphaFoldDB" id="A0A8J3Q816"/>
<accession>A0A8J3Q816</accession>
<sequence>MTDLVVRPLVAGEENVFDSMPDPLPQLRQPSYASGLASGGFHPDRTWIALRGGQVVGRAAWLLPPGAVGEPWLERFDLAAEPEVGQALLHAAHAALGGAKPYYATMPPRWRDRPDVLAAVEAPMAAARLAGLVERAERIRFAWAASTPTPTASGRLEFRPASAAEEINALVAGIDEPVLVTGVEAARLVRGVDLARKPLDWLTGPPQDWRIALRGGEPVGLAAAAGDACYPMIAYLGVLGEGVLGELLADSARALAANGALEVVADVDADRPSVIAEVERIGFVAVRSRLLFDPSQ</sequence>
<dbReference type="SUPFAM" id="SSF55729">
    <property type="entry name" value="Acyl-CoA N-acyltransferases (Nat)"/>
    <property type="match status" value="1"/>
</dbReference>
<dbReference type="RefSeq" id="WP_203909430.1">
    <property type="nucleotide sequence ID" value="NZ_BONY01000020.1"/>
</dbReference>
<evidence type="ECO:0000313" key="1">
    <source>
        <dbReference type="EMBL" id="GIH05581.1"/>
    </source>
</evidence>